<dbReference type="EMBL" id="SGPM01000157">
    <property type="protein sequence ID" value="THH28803.1"/>
    <property type="molecule type" value="Genomic_DNA"/>
</dbReference>
<dbReference type="Pfam" id="PF00180">
    <property type="entry name" value="Iso_dh"/>
    <property type="match status" value="1"/>
</dbReference>
<keyword evidence="7 14" id="KW-0479">Metal-binding</keyword>
<comment type="cofactor">
    <cofactor evidence="1">
        <name>Mn(2+)</name>
        <dbReference type="ChEBI" id="CHEBI:29035"/>
    </cofactor>
</comment>
<feature type="domain" description="Isopropylmalate dehydrogenase-like" evidence="15">
    <location>
        <begin position="7"/>
        <end position="375"/>
    </location>
</feature>
<comment type="caution">
    <text evidence="16">The sequence shown here is derived from an EMBL/GenBank/DDBJ whole genome shotgun (WGS) entry which is preliminary data.</text>
</comment>
<evidence type="ECO:0000256" key="14">
    <source>
        <dbReference type="RuleBase" id="RU004445"/>
    </source>
</evidence>
<evidence type="ECO:0000256" key="9">
    <source>
        <dbReference type="ARBA" id="ARBA00023002"/>
    </source>
</evidence>
<dbReference type="GO" id="GO:0051287">
    <property type="term" value="F:NAD binding"/>
    <property type="evidence" value="ECO:0007669"/>
    <property type="project" value="InterPro"/>
</dbReference>
<dbReference type="NCBIfam" id="TIGR00169">
    <property type="entry name" value="leuB"/>
    <property type="match status" value="1"/>
</dbReference>
<comment type="subunit">
    <text evidence="3 14">Homodimer.</text>
</comment>
<sequence length="383" mass="40287">MSKKSFRVVILPGDGIGPEVVAEATKVLEAVAAASTDIDLQLESHDFGGCAIDKHGVALPDSTLQACKEADAILMGSIGGPKWGVNSKIRPEQGLLTLRKALGLYANIRPANFASDSLLDNSPLKPAIAQGVDIIVVRELIGGVYFGARKESGVAPDEDTAWDTMIYSVSEIQRITRVAAQIALAAHPPLPIHSIDKANVLATSRLWRKVVTETLEVEYPQLKLDHHLVDSASMLIVASPRKLNGVILTENLFGDILSDESSVIPGSLGLLPSASLAGAPSVADYKSANFKATPGIYEPIHGSAPDIAGKGIANPIGTILSAAMLLRYSLGLDIPARAIENAVRVVLDNEDKGGHGLRTADLGGNLSTKVMGAKIVEVLKTLL</sequence>
<keyword evidence="10 14" id="KW-0520">NAD</keyword>
<keyword evidence="17" id="KW-1185">Reference proteome</keyword>
<organism evidence="16 17">
    <name type="scientific">Antrodiella citrinella</name>
    <dbReference type="NCBI Taxonomy" id="2447956"/>
    <lineage>
        <taxon>Eukaryota</taxon>
        <taxon>Fungi</taxon>
        <taxon>Dikarya</taxon>
        <taxon>Basidiomycota</taxon>
        <taxon>Agaricomycotina</taxon>
        <taxon>Agaricomycetes</taxon>
        <taxon>Polyporales</taxon>
        <taxon>Steccherinaceae</taxon>
        <taxon>Antrodiella</taxon>
    </lineage>
</organism>
<name>A0A4V3XIE6_9APHY</name>
<keyword evidence="12 14" id="KW-0100">Branched-chain amino acid biosynthesis</keyword>
<dbReference type="EC" id="1.1.1.85" evidence="4 14"/>
<evidence type="ECO:0000256" key="5">
    <source>
        <dbReference type="ARBA" id="ARBA00022430"/>
    </source>
</evidence>
<comment type="similarity">
    <text evidence="2 13">Belongs to the isocitrate and isopropylmalate dehydrogenases family.</text>
</comment>
<dbReference type="Proteomes" id="UP000308730">
    <property type="component" value="Unassembled WGS sequence"/>
</dbReference>
<dbReference type="PANTHER" id="PTHR42979:SF1">
    <property type="entry name" value="3-ISOPROPYLMALATE DEHYDROGENASE"/>
    <property type="match status" value="1"/>
</dbReference>
<evidence type="ECO:0000256" key="13">
    <source>
        <dbReference type="RuleBase" id="RU004443"/>
    </source>
</evidence>
<comment type="function">
    <text evidence="14">Catalyzes the oxidation of 3-carboxy-2-hydroxy-4-methylpentanoate (3-isopropylmalate) to 3-carboxy-4-methyl-2-oxopentanoate. The product decarboxylates to 4-methyl-2 oxopentanoate.</text>
</comment>
<dbReference type="AlphaFoldDB" id="A0A4V3XIE6"/>
<keyword evidence="6" id="KW-0028">Amino-acid biosynthesis</keyword>
<comment type="cofactor">
    <cofactor evidence="14">
        <name>Mg(2+)</name>
        <dbReference type="ChEBI" id="CHEBI:18420"/>
    </cofactor>
    <cofactor evidence="14">
        <name>Mn(2+)</name>
        <dbReference type="ChEBI" id="CHEBI:29035"/>
    </cofactor>
    <text evidence="14">Binds 1 Mg(2+) or Mn(2+) ion per subunit.</text>
</comment>
<evidence type="ECO:0000256" key="3">
    <source>
        <dbReference type="ARBA" id="ARBA00011738"/>
    </source>
</evidence>
<keyword evidence="9 13" id="KW-0560">Oxidoreductase</keyword>
<evidence type="ECO:0000256" key="7">
    <source>
        <dbReference type="ARBA" id="ARBA00022723"/>
    </source>
</evidence>
<evidence type="ECO:0000313" key="16">
    <source>
        <dbReference type="EMBL" id="THH28803.1"/>
    </source>
</evidence>
<evidence type="ECO:0000256" key="1">
    <source>
        <dbReference type="ARBA" id="ARBA00001936"/>
    </source>
</evidence>
<evidence type="ECO:0000256" key="10">
    <source>
        <dbReference type="ARBA" id="ARBA00023027"/>
    </source>
</evidence>
<dbReference type="Gene3D" id="3.40.718.10">
    <property type="entry name" value="Isopropylmalate Dehydrogenase"/>
    <property type="match status" value="1"/>
</dbReference>
<dbReference type="PROSITE" id="PS00470">
    <property type="entry name" value="IDH_IMDH"/>
    <property type="match status" value="1"/>
</dbReference>
<dbReference type="FunFam" id="3.40.718.10:FF:000006">
    <property type="entry name" value="3-isopropylmalate dehydrogenase"/>
    <property type="match status" value="1"/>
</dbReference>
<comment type="catalytic activity">
    <reaction evidence="14">
        <text>(2R,3S)-3-isopropylmalate + NAD(+) = 4-methyl-2-oxopentanoate + CO2 + NADH</text>
        <dbReference type="Rhea" id="RHEA:32271"/>
        <dbReference type="ChEBI" id="CHEBI:16526"/>
        <dbReference type="ChEBI" id="CHEBI:17865"/>
        <dbReference type="ChEBI" id="CHEBI:35121"/>
        <dbReference type="ChEBI" id="CHEBI:57540"/>
        <dbReference type="ChEBI" id="CHEBI:57945"/>
        <dbReference type="EC" id="1.1.1.85"/>
    </reaction>
</comment>
<keyword evidence="11" id="KW-0464">Manganese</keyword>
<evidence type="ECO:0000256" key="2">
    <source>
        <dbReference type="ARBA" id="ARBA00007769"/>
    </source>
</evidence>
<keyword evidence="5 14" id="KW-0432">Leucine biosynthesis</keyword>
<dbReference type="InterPro" id="IPR019818">
    <property type="entry name" value="IsoCit/isopropylmalate_DH_CS"/>
</dbReference>
<dbReference type="GO" id="GO:0005829">
    <property type="term" value="C:cytosol"/>
    <property type="evidence" value="ECO:0007669"/>
    <property type="project" value="TreeGrafter"/>
</dbReference>
<keyword evidence="8" id="KW-0460">Magnesium</keyword>
<protein>
    <recommendedName>
        <fullName evidence="4 14">3-isopropylmalate dehydrogenase</fullName>
        <ecNumber evidence="4 14">1.1.1.85</ecNumber>
    </recommendedName>
</protein>
<dbReference type="GO" id="GO:0000287">
    <property type="term" value="F:magnesium ion binding"/>
    <property type="evidence" value="ECO:0007669"/>
    <property type="project" value="InterPro"/>
</dbReference>
<dbReference type="SUPFAM" id="SSF53659">
    <property type="entry name" value="Isocitrate/Isopropylmalate dehydrogenase-like"/>
    <property type="match status" value="1"/>
</dbReference>
<dbReference type="UniPathway" id="UPA00048">
    <property type="reaction ID" value="UER00072"/>
</dbReference>
<dbReference type="GO" id="GO:0009098">
    <property type="term" value="P:L-leucine biosynthetic process"/>
    <property type="evidence" value="ECO:0007669"/>
    <property type="project" value="UniProtKB-UniPathway"/>
</dbReference>
<comment type="pathway">
    <text evidence="14">Amino-acid biosynthesis; L-leucine biosynthesis; L-leucine from 3-methyl-2-oxobutanoate: step 3/4.</text>
</comment>
<evidence type="ECO:0000259" key="15">
    <source>
        <dbReference type="SMART" id="SM01329"/>
    </source>
</evidence>
<dbReference type="PANTHER" id="PTHR42979">
    <property type="entry name" value="3-ISOPROPYLMALATE DEHYDROGENASE"/>
    <property type="match status" value="1"/>
</dbReference>
<evidence type="ECO:0000256" key="12">
    <source>
        <dbReference type="ARBA" id="ARBA00023304"/>
    </source>
</evidence>
<evidence type="ECO:0000256" key="4">
    <source>
        <dbReference type="ARBA" id="ARBA00013101"/>
    </source>
</evidence>
<dbReference type="OrthoDB" id="419183at2759"/>
<evidence type="ECO:0000256" key="6">
    <source>
        <dbReference type="ARBA" id="ARBA00022605"/>
    </source>
</evidence>
<proteinExistence type="inferred from homology"/>
<evidence type="ECO:0000256" key="8">
    <source>
        <dbReference type="ARBA" id="ARBA00022842"/>
    </source>
</evidence>
<reference evidence="16 17" key="1">
    <citation type="submission" date="2019-02" db="EMBL/GenBank/DDBJ databases">
        <title>Genome sequencing of the rare red list fungi Antrodiella citrinella (Flaviporus citrinellus).</title>
        <authorList>
            <person name="Buettner E."/>
            <person name="Kellner H."/>
        </authorList>
    </citation>
    <scope>NUCLEOTIDE SEQUENCE [LARGE SCALE GENOMIC DNA]</scope>
    <source>
        <strain evidence="16 17">DSM 108506</strain>
    </source>
</reference>
<evidence type="ECO:0000313" key="17">
    <source>
        <dbReference type="Proteomes" id="UP000308730"/>
    </source>
</evidence>
<gene>
    <name evidence="16" type="ORF">EUX98_g5393</name>
</gene>
<accession>A0A4V3XIE6</accession>
<dbReference type="SMART" id="SM01329">
    <property type="entry name" value="Iso_dh"/>
    <property type="match status" value="1"/>
</dbReference>
<dbReference type="InterPro" id="IPR024084">
    <property type="entry name" value="IsoPropMal-DH-like_dom"/>
</dbReference>
<evidence type="ECO:0000256" key="11">
    <source>
        <dbReference type="ARBA" id="ARBA00023211"/>
    </source>
</evidence>
<dbReference type="InterPro" id="IPR004429">
    <property type="entry name" value="Isopropylmalate_DH"/>
</dbReference>
<dbReference type="GO" id="GO:0003862">
    <property type="term" value="F:3-isopropylmalate dehydrogenase activity"/>
    <property type="evidence" value="ECO:0007669"/>
    <property type="project" value="UniProtKB-EC"/>
</dbReference>